<feature type="compositionally biased region" description="Basic and acidic residues" evidence="5">
    <location>
        <begin position="54"/>
        <end position="64"/>
    </location>
</feature>
<dbReference type="RefSeq" id="WP_078002406.1">
    <property type="nucleotide sequence ID" value="NZ_MRUL01000004.1"/>
</dbReference>
<dbReference type="GO" id="GO:0008234">
    <property type="term" value="F:cysteine-type peptidase activity"/>
    <property type="evidence" value="ECO:0007669"/>
    <property type="project" value="UniProtKB-KW"/>
</dbReference>
<feature type="domain" description="NlpC/P60" evidence="7">
    <location>
        <begin position="179"/>
        <end position="306"/>
    </location>
</feature>
<keyword evidence="3" id="KW-0378">Hydrolase</keyword>
<dbReference type="InterPro" id="IPR000064">
    <property type="entry name" value="NLP_P60_dom"/>
</dbReference>
<feature type="region of interest" description="Disordered" evidence="5">
    <location>
        <begin position="30"/>
        <end position="109"/>
    </location>
</feature>
<feature type="chain" id="PRO_5013182036" evidence="6">
    <location>
        <begin position="23"/>
        <end position="312"/>
    </location>
</feature>
<protein>
    <submittedName>
        <fullName evidence="8">Endopeptidase</fullName>
    </submittedName>
</protein>
<evidence type="ECO:0000256" key="1">
    <source>
        <dbReference type="ARBA" id="ARBA00007074"/>
    </source>
</evidence>
<comment type="similarity">
    <text evidence="1">Belongs to the peptidase C40 family.</text>
</comment>
<keyword evidence="2" id="KW-0645">Protease</keyword>
<feature type="compositionally biased region" description="Basic and acidic residues" evidence="5">
    <location>
        <begin position="36"/>
        <end position="45"/>
    </location>
</feature>
<feature type="signal peptide" evidence="6">
    <location>
        <begin position="1"/>
        <end position="22"/>
    </location>
</feature>
<keyword evidence="9" id="KW-1185">Reference proteome</keyword>
<dbReference type="Gene3D" id="3.90.1720.10">
    <property type="entry name" value="endopeptidase domain like (from Nostoc punctiforme)"/>
    <property type="match status" value="1"/>
</dbReference>
<dbReference type="EMBL" id="MRUL01000004">
    <property type="protein sequence ID" value="OON40595.1"/>
    <property type="molecule type" value="Genomic_DNA"/>
</dbReference>
<accession>A0A1S8YP20</accession>
<evidence type="ECO:0000256" key="4">
    <source>
        <dbReference type="ARBA" id="ARBA00022807"/>
    </source>
</evidence>
<keyword evidence="4" id="KW-0788">Thiol protease</keyword>
<dbReference type="OrthoDB" id="9807055at2"/>
<dbReference type="InterPro" id="IPR038765">
    <property type="entry name" value="Papain-like_cys_pep_sf"/>
</dbReference>
<proteinExistence type="inferred from homology"/>
<reference evidence="8 9" key="1">
    <citation type="submission" date="2016-12" db="EMBL/GenBank/DDBJ databases">
        <title>Izhakiella australiana sp. nov. of genus Izhakiella isolated from Australian desert.</title>
        <authorList>
            <person name="Ji M."/>
        </authorList>
    </citation>
    <scope>NUCLEOTIDE SEQUENCE [LARGE SCALE GENOMIC DNA]</scope>
    <source>
        <strain evidence="8 9">D4N98</strain>
    </source>
</reference>
<sequence length="312" mass="36602">MRLLITLFLLAFAQIFMNIAHASPRPAVNIVHHKAEKSPSREDERRKRRTTKAPTEKKVRETPQKKSRLASIKKIRLKKRESERKTETSKPLHTESVAEKKSHPTRLSSLRERKLVAERSEENRIRLRRLAEERRRDERKLSYRERKHYGRKSRSELHRIASENDKPLHLSKKQLAEFHKVRATAMAKLMDQLGKPYLWGGTSPRTGFDCSGLVWYAYKDLVNYKLPRTANEMFHMRDAAPVSRDRLQRGDLVFFHIRGHRGADHVGVYLGGGKFIQSPRTGEDIHISELADSYWRRHYLGARRMMTPSTIR</sequence>
<gene>
    <name evidence="8" type="ORF">BTJ39_08490</name>
</gene>
<feature type="compositionally biased region" description="Basic and acidic residues" evidence="5">
    <location>
        <begin position="80"/>
        <end position="102"/>
    </location>
</feature>
<comment type="caution">
    <text evidence="8">The sequence shown here is derived from an EMBL/GenBank/DDBJ whole genome shotgun (WGS) entry which is preliminary data.</text>
</comment>
<dbReference type="PANTHER" id="PTHR47053:SF1">
    <property type="entry name" value="MUREIN DD-ENDOPEPTIDASE MEPH-RELATED"/>
    <property type="match status" value="1"/>
</dbReference>
<evidence type="ECO:0000256" key="3">
    <source>
        <dbReference type="ARBA" id="ARBA00022801"/>
    </source>
</evidence>
<dbReference type="AlphaFoldDB" id="A0A1S8YP20"/>
<dbReference type="STRING" id="1926881.BTJ39_08490"/>
<keyword evidence="6" id="KW-0732">Signal</keyword>
<organism evidence="8 9">
    <name type="scientific">Izhakiella australiensis</name>
    <dbReference type="NCBI Taxonomy" id="1926881"/>
    <lineage>
        <taxon>Bacteria</taxon>
        <taxon>Pseudomonadati</taxon>
        <taxon>Pseudomonadota</taxon>
        <taxon>Gammaproteobacteria</taxon>
        <taxon>Enterobacterales</taxon>
        <taxon>Erwiniaceae</taxon>
        <taxon>Izhakiella</taxon>
    </lineage>
</organism>
<evidence type="ECO:0000259" key="7">
    <source>
        <dbReference type="PROSITE" id="PS51935"/>
    </source>
</evidence>
<name>A0A1S8YP20_9GAMM</name>
<dbReference type="Proteomes" id="UP000190667">
    <property type="component" value="Unassembled WGS sequence"/>
</dbReference>
<dbReference type="PROSITE" id="PS51935">
    <property type="entry name" value="NLPC_P60"/>
    <property type="match status" value="1"/>
</dbReference>
<evidence type="ECO:0000256" key="6">
    <source>
        <dbReference type="SAM" id="SignalP"/>
    </source>
</evidence>
<evidence type="ECO:0000313" key="9">
    <source>
        <dbReference type="Proteomes" id="UP000190667"/>
    </source>
</evidence>
<evidence type="ECO:0000256" key="5">
    <source>
        <dbReference type="SAM" id="MobiDB-lite"/>
    </source>
</evidence>
<dbReference type="PANTHER" id="PTHR47053">
    <property type="entry name" value="MUREIN DD-ENDOPEPTIDASE MEPH-RELATED"/>
    <property type="match status" value="1"/>
</dbReference>
<dbReference type="InterPro" id="IPR051202">
    <property type="entry name" value="Peptidase_C40"/>
</dbReference>
<dbReference type="SUPFAM" id="SSF54001">
    <property type="entry name" value="Cysteine proteinases"/>
    <property type="match status" value="1"/>
</dbReference>
<dbReference type="Pfam" id="PF00877">
    <property type="entry name" value="NLPC_P60"/>
    <property type="match status" value="1"/>
</dbReference>
<dbReference type="GO" id="GO:0006508">
    <property type="term" value="P:proteolysis"/>
    <property type="evidence" value="ECO:0007669"/>
    <property type="project" value="UniProtKB-KW"/>
</dbReference>
<evidence type="ECO:0000256" key="2">
    <source>
        <dbReference type="ARBA" id="ARBA00022670"/>
    </source>
</evidence>
<feature type="compositionally biased region" description="Basic residues" evidence="5">
    <location>
        <begin position="65"/>
        <end position="79"/>
    </location>
</feature>
<evidence type="ECO:0000313" key="8">
    <source>
        <dbReference type="EMBL" id="OON40595.1"/>
    </source>
</evidence>